<dbReference type="AlphaFoldDB" id="A0A0S4J5H9"/>
<evidence type="ECO:0000256" key="1">
    <source>
        <dbReference type="SAM" id="MobiDB-lite"/>
    </source>
</evidence>
<proteinExistence type="predicted"/>
<feature type="transmembrane region" description="Helical" evidence="2">
    <location>
        <begin position="380"/>
        <end position="400"/>
    </location>
</feature>
<name>A0A0S4J5H9_BODSA</name>
<keyword evidence="2" id="KW-1133">Transmembrane helix</keyword>
<keyword evidence="2 3" id="KW-0812">Transmembrane</keyword>
<evidence type="ECO:0000313" key="3">
    <source>
        <dbReference type="EMBL" id="CUG84256.1"/>
    </source>
</evidence>
<evidence type="ECO:0000256" key="2">
    <source>
        <dbReference type="SAM" id="Phobius"/>
    </source>
</evidence>
<feature type="compositionally biased region" description="Polar residues" evidence="1">
    <location>
        <begin position="332"/>
        <end position="341"/>
    </location>
</feature>
<organism evidence="3 4">
    <name type="scientific">Bodo saltans</name>
    <name type="common">Flagellated protozoan</name>
    <dbReference type="NCBI Taxonomy" id="75058"/>
    <lineage>
        <taxon>Eukaryota</taxon>
        <taxon>Discoba</taxon>
        <taxon>Euglenozoa</taxon>
        <taxon>Kinetoplastea</taxon>
        <taxon>Metakinetoplastina</taxon>
        <taxon>Eubodonida</taxon>
        <taxon>Bodonidae</taxon>
        <taxon>Bodo</taxon>
    </lineage>
</organism>
<gene>
    <name evidence="3" type="ORF">BSAL_88505</name>
</gene>
<keyword evidence="2" id="KW-0472">Membrane</keyword>
<sequence length="406" mass="44870">MTSQDDSTRSVVDSSEPPRQPSAANPQVEEDGVAVTAPAPPLPTLVNDVGSSDDEGYDEDNNDSQSEEEEVAVVVRWFLVEAKDSQKADRLPSVDFIENAGLVHIMNELERSEQQDRANEAHEDVKGKRWRRCDCQFPHDIMACNLLHAKDETIRISKVDTVRIAAALPNPGLDTLLRVPKGRHMWCTTKKEHDPATCKFLHRHPQAVPIGRDRLGYLPEELVDNQAYRHLVTHPEHVGKWCTNVLKHEAKTCLFMHRAAKGGQALGKRNLNVSKDGRLVKSANAFERKKRSGRVLAAPGTEVPEFVRKQRELEELVNRINDETEDAEEEQSNSAPPTEGSSPAVGTDDALHHHQATGGRVEGGKKNRTKRGLLAELQTLHPAMLAMIGAFVLAVVVQLLPSGTSA</sequence>
<accession>A0A0S4J5H9</accession>
<evidence type="ECO:0000313" key="4">
    <source>
        <dbReference type="Proteomes" id="UP000051952"/>
    </source>
</evidence>
<protein>
    <submittedName>
        <fullName evidence="3">Transmembrane protein, putative</fullName>
    </submittedName>
</protein>
<feature type="compositionally biased region" description="Polar residues" evidence="1">
    <location>
        <begin position="1"/>
        <end position="13"/>
    </location>
</feature>
<dbReference type="EMBL" id="CYKH01001112">
    <property type="protein sequence ID" value="CUG84256.1"/>
    <property type="molecule type" value="Genomic_DNA"/>
</dbReference>
<reference evidence="4" key="1">
    <citation type="submission" date="2015-09" db="EMBL/GenBank/DDBJ databases">
        <authorList>
            <consortium name="Pathogen Informatics"/>
        </authorList>
    </citation>
    <scope>NUCLEOTIDE SEQUENCE [LARGE SCALE GENOMIC DNA]</scope>
    <source>
        <strain evidence="4">Lake Konstanz</strain>
    </source>
</reference>
<dbReference type="VEuPathDB" id="TriTrypDB:BSAL_88505"/>
<feature type="compositionally biased region" description="Acidic residues" evidence="1">
    <location>
        <begin position="51"/>
        <end position="68"/>
    </location>
</feature>
<dbReference type="Proteomes" id="UP000051952">
    <property type="component" value="Unassembled WGS sequence"/>
</dbReference>
<feature type="region of interest" description="Disordered" evidence="1">
    <location>
        <begin position="1"/>
        <end position="68"/>
    </location>
</feature>
<keyword evidence="4" id="KW-1185">Reference proteome</keyword>
<feature type="region of interest" description="Disordered" evidence="1">
    <location>
        <begin position="322"/>
        <end position="367"/>
    </location>
</feature>